<evidence type="ECO:0000313" key="3">
    <source>
        <dbReference type="EMBL" id="KAJ3115213.1"/>
    </source>
</evidence>
<proteinExistence type="predicted"/>
<evidence type="ECO:0000259" key="2">
    <source>
        <dbReference type="PROSITE" id="PS50085"/>
    </source>
</evidence>
<dbReference type="SUPFAM" id="SSF111347">
    <property type="entry name" value="Rap/Ran-GAP"/>
    <property type="match status" value="1"/>
</dbReference>
<dbReference type="Proteomes" id="UP001211907">
    <property type="component" value="Unassembled WGS sequence"/>
</dbReference>
<dbReference type="FunFam" id="3.40.50.11210:FF:000001">
    <property type="entry name" value="Ral GTPase-activating protein subunit alpha-1 isoform 1"/>
    <property type="match status" value="1"/>
</dbReference>
<gene>
    <name evidence="3" type="primary">RALGAPA1</name>
    <name evidence="3" type="ORF">HK100_001427</name>
</gene>
<evidence type="ECO:0000313" key="4">
    <source>
        <dbReference type="Proteomes" id="UP001211907"/>
    </source>
</evidence>
<dbReference type="Gene3D" id="3.40.50.11210">
    <property type="entry name" value="Rap/Ran-GAP"/>
    <property type="match status" value="1"/>
</dbReference>
<dbReference type="EMBL" id="JADGJH010001307">
    <property type="protein sequence ID" value="KAJ3115213.1"/>
    <property type="molecule type" value="Genomic_DNA"/>
</dbReference>
<feature type="non-terminal residue" evidence="3">
    <location>
        <position position="524"/>
    </location>
</feature>
<feature type="domain" description="Rap-GAP" evidence="2">
    <location>
        <begin position="342"/>
        <end position="524"/>
    </location>
</feature>
<dbReference type="GO" id="GO:0005737">
    <property type="term" value="C:cytoplasm"/>
    <property type="evidence" value="ECO:0007669"/>
    <property type="project" value="TreeGrafter"/>
</dbReference>
<dbReference type="InterPro" id="IPR035974">
    <property type="entry name" value="Rap/Ran-GAP_sf"/>
</dbReference>
<dbReference type="PANTHER" id="PTHR10063">
    <property type="entry name" value="TUBERIN"/>
    <property type="match status" value="1"/>
</dbReference>
<organism evidence="3 4">
    <name type="scientific">Physocladia obscura</name>
    <dbReference type="NCBI Taxonomy" id="109957"/>
    <lineage>
        <taxon>Eukaryota</taxon>
        <taxon>Fungi</taxon>
        <taxon>Fungi incertae sedis</taxon>
        <taxon>Chytridiomycota</taxon>
        <taxon>Chytridiomycota incertae sedis</taxon>
        <taxon>Chytridiomycetes</taxon>
        <taxon>Chytridiales</taxon>
        <taxon>Chytriomycetaceae</taxon>
        <taxon>Physocladia</taxon>
    </lineage>
</organism>
<dbReference type="GO" id="GO:0051056">
    <property type="term" value="P:regulation of small GTPase mediated signal transduction"/>
    <property type="evidence" value="ECO:0007669"/>
    <property type="project" value="InterPro"/>
</dbReference>
<comment type="caution">
    <text evidence="3">The sequence shown here is derived from an EMBL/GenBank/DDBJ whole genome shotgun (WGS) entry which is preliminary data.</text>
</comment>
<protein>
    <submittedName>
        <fullName evidence="3">Ral GTPase-activating protein subunit alpha-1</fullName>
    </submittedName>
</protein>
<dbReference type="InterPro" id="IPR000331">
    <property type="entry name" value="Rap/Ran_GAP_dom"/>
</dbReference>
<dbReference type="Pfam" id="PF02145">
    <property type="entry name" value="Rap_GAP"/>
    <property type="match status" value="1"/>
</dbReference>
<reference evidence="3" key="1">
    <citation type="submission" date="2020-05" db="EMBL/GenBank/DDBJ databases">
        <title>Phylogenomic resolution of chytrid fungi.</title>
        <authorList>
            <person name="Stajich J.E."/>
            <person name="Amses K."/>
            <person name="Simmons R."/>
            <person name="Seto K."/>
            <person name="Myers J."/>
            <person name="Bonds A."/>
            <person name="Quandt C.A."/>
            <person name="Barry K."/>
            <person name="Liu P."/>
            <person name="Grigoriev I."/>
            <person name="Longcore J.E."/>
            <person name="James T.Y."/>
        </authorList>
    </citation>
    <scope>NUCLEOTIDE SEQUENCE</scope>
    <source>
        <strain evidence="3">JEL0513</strain>
    </source>
</reference>
<name>A0AAD5XEJ2_9FUNG</name>
<keyword evidence="1" id="KW-0343">GTPase activation</keyword>
<dbReference type="PROSITE" id="PS50085">
    <property type="entry name" value="RAPGAP"/>
    <property type="match status" value="1"/>
</dbReference>
<evidence type="ECO:0000256" key="1">
    <source>
        <dbReference type="ARBA" id="ARBA00022468"/>
    </source>
</evidence>
<dbReference type="GO" id="GO:0005634">
    <property type="term" value="C:nucleus"/>
    <property type="evidence" value="ECO:0007669"/>
    <property type="project" value="InterPro"/>
</dbReference>
<dbReference type="PANTHER" id="PTHR10063:SF11">
    <property type="entry name" value="RHO GTPASE-ACTIVATING PROTEIN CG5521-RELATED"/>
    <property type="match status" value="1"/>
</dbReference>
<dbReference type="AlphaFoldDB" id="A0AAD5XEJ2"/>
<dbReference type="GO" id="GO:0005096">
    <property type="term" value="F:GTPase activator activity"/>
    <property type="evidence" value="ECO:0007669"/>
    <property type="project" value="UniProtKB-KW"/>
</dbReference>
<keyword evidence="4" id="KW-1185">Reference proteome</keyword>
<sequence>MIPGTDLLSDHKTGTAIFEVLEQVLKESDIEPSEPQNFESVGVNRQKTNRDIQFMGSLGKFPGIRDHRLEKSALANLDDDEDENLLKDSIENFLTHLLHYYNNFAPPYGPVLMSSQIIEPFDEQNCSAQHVYFAVNDSAIIGCCDVLQSDSICRNRIISRDVTGRFVWESTIFYGAAANDFMHEFNSDDSIIRTEKFKTVDLKVYGSILLEKKLEPDIFLQNTIFFQKTDKLSDLLLKIGEMYPECISDLPTNQIHPFTSQDDLSVFQNDFEQHCIQEKKSRKSINNISGSETLKNITLVPPNLSFAHSRLFFSHTGHFNFDSLKEGYFHQFVKSSSLNRDIKGLDKKFGREVIKIAVIYVGPGQEEEACIFMNQNSSMEYKEFVGTLGWEIDISTHTGYLGGLERSQTSGSRAIYFCDHCSEIIFHDITKMPTDPNDPKQVKKKRHIGNDHVHIIWNEHFREYRKNTIGGDFGNAQIIVTPMMNELYEVTVMKDSKPEVEIKVDYFGPLQSHMITSKMALGPL</sequence>
<dbReference type="InterPro" id="IPR027107">
    <property type="entry name" value="Tuberin/Ral-act_asu"/>
</dbReference>
<accession>A0AAD5XEJ2</accession>